<protein>
    <submittedName>
        <fullName evidence="2">Uncharacterized protein</fullName>
    </submittedName>
</protein>
<proteinExistence type="predicted"/>
<keyword evidence="1" id="KW-0472">Membrane</keyword>
<evidence type="ECO:0000256" key="1">
    <source>
        <dbReference type="SAM" id="Phobius"/>
    </source>
</evidence>
<organism evidence="2 3">
    <name type="scientific">Sphingomonas albertensis</name>
    <dbReference type="NCBI Taxonomy" id="2762591"/>
    <lineage>
        <taxon>Bacteria</taxon>
        <taxon>Pseudomonadati</taxon>
        <taxon>Pseudomonadota</taxon>
        <taxon>Alphaproteobacteria</taxon>
        <taxon>Sphingomonadales</taxon>
        <taxon>Sphingomonadaceae</taxon>
        <taxon>Sphingomonas</taxon>
    </lineage>
</organism>
<gene>
    <name evidence="2" type="ORF">H8S47_09970</name>
</gene>
<dbReference type="RefSeq" id="WP_187503718.1">
    <property type="nucleotide sequence ID" value="NZ_CP162536.1"/>
</dbReference>
<dbReference type="EMBL" id="JACONT010000018">
    <property type="protein sequence ID" value="MBC3942003.1"/>
    <property type="molecule type" value="Genomic_DNA"/>
</dbReference>
<keyword evidence="1" id="KW-0812">Transmembrane</keyword>
<reference evidence="2 3" key="1">
    <citation type="submission" date="2020-08" db="EMBL/GenBank/DDBJ databases">
        <title>Putative novel bacterial strains isolated from necrotic wheat leaf tissues caused by Xanthomonas translucens.</title>
        <authorList>
            <person name="Tambong J.T."/>
        </authorList>
    </citation>
    <scope>NUCLEOTIDE SEQUENCE [LARGE SCALE GENOMIC DNA]</scope>
    <source>
        <strain evidence="3">DOAB 1063</strain>
    </source>
</reference>
<name>A0ABR7ANI1_9SPHN</name>
<comment type="caution">
    <text evidence="2">The sequence shown here is derived from an EMBL/GenBank/DDBJ whole genome shotgun (WGS) entry which is preliminary data.</text>
</comment>
<evidence type="ECO:0000313" key="2">
    <source>
        <dbReference type="EMBL" id="MBC3942003.1"/>
    </source>
</evidence>
<keyword evidence="3" id="KW-1185">Reference proteome</keyword>
<sequence length="95" mass="10002">MANSFSALSSAFAWGSLLLAVIALVAGLAWGWVITQRAENEARTEAEKCANAYIAKWLTDEAPGLVRAHVENLQNATLGRGNDDEAADAIGEEAG</sequence>
<accession>A0ABR7ANI1</accession>
<feature type="transmembrane region" description="Helical" evidence="1">
    <location>
        <begin position="12"/>
        <end position="33"/>
    </location>
</feature>
<keyword evidence="1" id="KW-1133">Transmembrane helix</keyword>
<dbReference type="Proteomes" id="UP000597613">
    <property type="component" value="Unassembled WGS sequence"/>
</dbReference>
<evidence type="ECO:0000313" key="3">
    <source>
        <dbReference type="Proteomes" id="UP000597613"/>
    </source>
</evidence>